<comment type="caution">
    <text evidence="3">The sequence shown here is derived from an EMBL/GenBank/DDBJ whole genome shotgun (WGS) entry which is preliminary data.</text>
</comment>
<evidence type="ECO:0000259" key="2">
    <source>
        <dbReference type="PROSITE" id="PS50006"/>
    </source>
</evidence>
<name>A0A178M1U7_9CHLR</name>
<accession>A0A178M1U7</accession>
<sequence length="280" mass="30427">MSDYQLWRYLEQYAELRNGWWYGIAALPAIILAISAYLLMILAMRRQKNLAIAGLWLLLAGIPAVLIGPSFYVSLSLGAAAQRIGFNTPANEQGIARAQALQLSAALDQVATLGITGAALSVAAMLAAVILGGYAPQLTRTITETFEKVSETVTKTLTSVVGGGGRKRTVRSPYGKFKVERSATHSGTEHAVRDGIVIGKMNADIIITDPLVSRRHARVHVQDSRVLLEDLGSTNGTFVRRDGRDEELNGTPFELRHGDEVYLGPPDEPDAVVLRYIRES</sequence>
<evidence type="ECO:0000256" key="1">
    <source>
        <dbReference type="SAM" id="Phobius"/>
    </source>
</evidence>
<feature type="transmembrane region" description="Helical" evidence="1">
    <location>
        <begin position="50"/>
        <end position="72"/>
    </location>
</feature>
<feature type="domain" description="FHA" evidence="2">
    <location>
        <begin position="196"/>
        <end position="239"/>
    </location>
</feature>
<evidence type="ECO:0000313" key="4">
    <source>
        <dbReference type="Proteomes" id="UP000078287"/>
    </source>
</evidence>
<reference evidence="3 4" key="1">
    <citation type="submission" date="2016-04" db="EMBL/GenBank/DDBJ databases">
        <title>Chloroflexus islandicus sp. nov., a thermophilic filamentous anoxygenic phototrophic bacterium from geyser Strokkur (Iceland).</title>
        <authorList>
            <person name="Gaisin V.A."/>
            <person name="Kalashnikov A.M."/>
            <person name="Sukhacheva M.V."/>
            <person name="Grouzdev D.S."/>
            <person name="Ivanov T.M."/>
            <person name="Kuznetsov B."/>
            <person name="Gorlenko V.M."/>
        </authorList>
    </citation>
    <scope>NUCLEOTIDE SEQUENCE [LARGE SCALE GENOMIC DNA]</scope>
    <source>
        <strain evidence="4">isl-2</strain>
    </source>
</reference>
<dbReference type="SUPFAM" id="SSF49879">
    <property type="entry name" value="SMAD/FHA domain"/>
    <property type="match status" value="1"/>
</dbReference>
<dbReference type="PANTHER" id="PTHR23308">
    <property type="entry name" value="NUCLEAR INHIBITOR OF PROTEIN PHOSPHATASE-1"/>
    <property type="match status" value="1"/>
</dbReference>
<feature type="transmembrane region" description="Helical" evidence="1">
    <location>
        <begin position="110"/>
        <end position="131"/>
    </location>
</feature>
<keyword evidence="1" id="KW-1133">Transmembrane helix</keyword>
<dbReference type="RefSeq" id="WP_066790744.1">
    <property type="nucleotide sequence ID" value="NZ_LWQS01000092.1"/>
</dbReference>
<dbReference type="InterPro" id="IPR008984">
    <property type="entry name" value="SMAD_FHA_dom_sf"/>
</dbReference>
<feature type="transmembrane region" description="Helical" evidence="1">
    <location>
        <begin position="20"/>
        <end position="43"/>
    </location>
</feature>
<dbReference type="OrthoDB" id="150727at2"/>
<dbReference type="Pfam" id="PF00498">
    <property type="entry name" value="FHA"/>
    <property type="match status" value="1"/>
</dbReference>
<keyword evidence="1" id="KW-0812">Transmembrane</keyword>
<dbReference type="Gene3D" id="2.60.200.20">
    <property type="match status" value="1"/>
</dbReference>
<dbReference type="InterPro" id="IPR000253">
    <property type="entry name" value="FHA_dom"/>
</dbReference>
<dbReference type="CDD" id="cd00060">
    <property type="entry name" value="FHA"/>
    <property type="match status" value="1"/>
</dbReference>
<protein>
    <submittedName>
        <fullName evidence="3">FHA domain-containing protein</fullName>
    </submittedName>
</protein>
<dbReference type="PROSITE" id="PS50006">
    <property type="entry name" value="FHA_DOMAIN"/>
    <property type="match status" value="1"/>
</dbReference>
<dbReference type="AlphaFoldDB" id="A0A178M1U7"/>
<dbReference type="EMBL" id="LWQS01000092">
    <property type="protein sequence ID" value="OAN40820.1"/>
    <property type="molecule type" value="Genomic_DNA"/>
</dbReference>
<proteinExistence type="predicted"/>
<keyword evidence="1" id="KW-0472">Membrane</keyword>
<dbReference type="STRING" id="1707952.A6A03_19305"/>
<organism evidence="3 4">
    <name type="scientific">Chloroflexus islandicus</name>
    <dbReference type="NCBI Taxonomy" id="1707952"/>
    <lineage>
        <taxon>Bacteria</taxon>
        <taxon>Bacillati</taxon>
        <taxon>Chloroflexota</taxon>
        <taxon>Chloroflexia</taxon>
        <taxon>Chloroflexales</taxon>
        <taxon>Chloroflexineae</taxon>
        <taxon>Chloroflexaceae</taxon>
        <taxon>Chloroflexus</taxon>
    </lineage>
</organism>
<dbReference type="Proteomes" id="UP000078287">
    <property type="component" value="Unassembled WGS sequence"/>
</dbReference>
<dbReference type="InterPro" id="IPR050923">
    <property type="entry name" value="Cell_Proc_Reg/RNA_Proc"/>
</dbReference>
<evidence type="ECO:0000313" key="3">
    <source>
        <dbReference type="EMBL" id="OAN40820.1"/>
    </source>
</evidence>
<keyword evidence="4" id="KW-1185">Reference proteome</keyword>
<gene>
    <name evidence="3" type="ORF">A6A03_19305</name>
</gene>
<dbReference type="SMART" id="SM00240">
    <property type="entry name" value="FHA"/>
    <property type="match status" value="1"/>
</dbReference>